<dbReference type="RefSeq" id="WP_209029528.1">
    <property type="nucleotide sequence ID" value="NZ_CP115873.1"/>
</dbReference>
<accession>A0ABU2I7Z6</accession>
<dbReference type="InterPro" id="IPR058031">
    <property type="entry name" value="AAA_lid_NorR"/>
</dbReference>
<keyword evidence="10" id="KW-1185">Reference proteome</keyword>
<comment type="caution">
    <text evidence="9">The sequence shown here is derived from an EMBL/GenBank/DDBJ whole genome shotgun (WGS) entry which is preliminary data.</text>
</comment>
<dbReference type="PROSITE" id="PS00675">
    <property type="entry name" value="SIGMA54_INTERACT_1"/>
    <property type="match status" value="1"/>
</dbReference>
<dbReference type="CDD" id="cd00009">
    <property type="entry name" value="AAA"/>
    <property type="match status" value="1"/>
</dbReference>
<feature type="modified residue" description="4-aspartylphosphate" evidence="6">
    <location>
        <position position="55"/>
    </location>
</feature>
<gene>
    <name evidence="9" type="ORF">PNQ69_15995</name>
</gene>
<dbReference type="Proteomes" id="UP001260534">
    <property type="component" value="Unassembled WGS sequence"/>
</dbReference>
<dbReference type="SUPFAM" id="SSF52172">
    <property type="entry name" value="CheY-like"/>
    <property type="match status" value="1"/>
</dbReference>
<evidence type="ECO:0000259" key="7">
    <source>
        <dbReference type="PROSITE" id="PS50045"/>
    </source>
</evidence>
<evidence type="ECO:0000256" key="5">
    <source>
        <dbReference type="ARBA" id="ARBA00023163"/>
    </source>
</evidence>
<keyword evidence="4" id="KW-0238">DNA-binding</keyword>
<keyword evidence="2" id="KW-0067">ATP-binding</keyword>
<dbReference type="InterPro" id="IPR009057">
    <property type="entry name" value="Homeodomain-like_sf"/>
</dbReference>
<evidence type="ECO:0000256" key="2">
    <source>
        <dbReference type="ARBA" id="ARBA00022840"/>
    </source>
</evidence>
<dbReference type="InterPro" id="IPR011006">
    <property type="entry name" value="CheY-like_superfamily"/>
</dbReference>
<dbReference type="SMART" id="SM00448">
    <property type="entry name" value="REC"/>
    <property type="match status" value="1"/>
</dbReference>
<dbReference type="Gene3D" id="1.10.8.60">
    <property type="match status" value="1"/>
</dbReference>
<evidence type="ECO:0000256" key="3">
    <source>
        <dbReference type="ARBA" id="ARBA00023015"/>
    </source>
</evidence>
<dbReference type="Gene3D" id="3.40.50.2300">
    <property type="match status" value="1"/>
</dbReference>
<dbReference type="Pfam" id="PF00072">
    <property type="entry name" value="Response_reg"/>
    <property type="match status" value="1"/>
</dbReference>
<dbReference type="SUPFAM" id="SSF46689">
    <property type="entry name" value="Homeodomain-like"/>
    <property type="match status" value="1"/>
</dbReference>
<feature type="domain" description="Sigma-54 factor interaction" evidence="7">
    <location>
        <begin position="141"/>
        <end position="370"/>
    </location>
</feature>
<dbReference type="PROSITE" id="PS00676">
    <property type="entry name" value="SIGMA54_INTERACT_2"/>
    <property type="match status" value="1"/>
</dbReference>
<dbReference type="SUPFAM" id="SSF52540">
    <property type="entry name" value="P-loop containing nucleoside triphosphate hydrolases"/>
    <property type="match status" value="1"/>
</dbReference>
<reference evidence="9 10" key="1">
    <citation type="submission" date="2023-01" db="EMBL/GenBank/DDBJ databases">
        <title>Xanthomonas hawaiianensis sp. nov. isolated from Araceae family in Hawaii.</title>
        <authorList>
            <person name="Chunag S.-C."/>
            <person name="Dobhal S."/>
            <person name="Alvarez A."/>
            <person name="Arif M."/>
        </authorList>
    </citation>
    <scope>NUCLEOTIDE SEQUENCE [LARGE SCALE GENOMIC DNA]</scope>
    <source>
        <strain evidence="9 10">A2111</strain>
    </source>
</reference>
<evidence type="ECO:0000313" key="9">
    <source>
        <dbReference type="EMBL" id="MDS9994266.1"/>
    </source>
</evidence>
<name>A0ABU2I7Z6_9XANT</name>
<sequence length="462" mass="49817">MNETRSALVVDDERDIRELLVLTLGRMGLRISTAANLAEARELLASNPYDLCITDMRLPDGNGIELVSEIAKHYPRTPVAMITAFGSMDLAVEALKAGAFDFVSKPVDIQVLRGLVKHALELNNESRAAPPPPAPEQASRLLGASAAMDALRSTIAKVARNQAPVYILGESGVGKELVARTIHEQGARAAGPFVPVNCGAIPAELMESEFFGHKKGSFTGAHADQAGLFQAAHGGTLFLDEVAELPLPMQVKLLRAIQEKSVRPVGAASEVPVDVRILSATHKDLADLVAEGRFRHDLYYRINVIELRVPPLRERGGDLPQLAAAILARLAKSHGRPTPLLSPSALDALSSYAFPGNVRELENILERALAMAEDDQISAADLRLPQPGNHARSAAEAAPALPRGVVDIDPSSSALPSYIEQLERAAIQKALEENRWNKTRTAAQLGITFRALRYKLKKLGME</sequence>
<dbReference type="InterPro" id="IPR027417">
    <property type="entry name" value="P-loop_NTPase"/>
</dbReference>
<keyword evidence="3" id="KW-0805">Transcription regulation</keyword>
<keyword evidence="5" id="KW-0804">Transcription</keyword>
<evidence type="ECO:0000259" key="8">
    <source>
        <dbReference type="PROSITE" id="PS50110"/>
    </source>
</evidence>
<dbReference type="InterPro" id="IPR001789">
    <property type="entry name" value="Sig_transdc_resp-reg_receiver"/>
</dbReference>
<dbReference type="PANTHER" id="PTHR32071:SF100">
    <property type="entry name" value="RESPONSE REGULATOR PROTEIN PILR"/>
    <property type="match status" value="1"/>
</dbReference>
<dbReference type="Gene3D" id="3.40.50.300">
    <property type="entry name" value="P-loop containing nucleotide triphosphate hydrolases"/>
    <property type="match status" value="1"/>
</dbReference>
<evidence type="ECO:0000256" key="6">
    <source>
        <dbReference type="PROSITE-ProRule" id="PRU00169"/>
    </source>
</evidence>
<dbReference type="PROSITE" id="PS50110">
    <property type="entry name" value="RESPONSE_REGULATORY"/>
    <property type="match status" value="1"/>
</dbReference>
<organism evidence="9 10">
    <name type="scientific">Xanthomonas hawaiiensis</name>
    <dbReference type="NCBI Taxonomy" id="3003247"/>
    <lineage>
        <taxon>Bacteria</taxon>
        <taxon>Pseudomonadati</taxon>
        <taxon>Pseudomonadota</taxon>
        <taxon>Gammaproteobacteria</taxon>
        <taxon>Lysobacterales</taxon>
        <taxon>Lysobacteraceae</taxon>
        <taxon>Xanthomonas</taxon>
    </lineage>
</organism>
<dbReference type="PANTHER" id="PTHR32071">
    <property type="entry name" value="TRANSCRIPTIONAL REGULATORY PROTEIN"/>
    <property type="match status" value="1"/>
</dbReference>
<dbReference type="InterPro" id="IPR025943">
    <property type="entry name" value="Sigma_54_int_dom_ATP-bd_2"/>
</dbReference>
<dbReference type="PROSITE" id="PS00688">
    <property type="entry name" value="SIGMA54_INTERACT_3"/>
    <property type="match status" value="1"/>
</dbReference>
<dbReference type="InterPro" id="IPR025662">
    <property type="entry name" value="Sigma_54_int_dom_ATP-bd_1"/>
</dbReference>
<feature type="domain" description="Response regulatory" evidence="8">
    <location>
        <begin position="6"/>
        <end position="120"/>
    </location>
</feature>
<dbReference type="Pfam" id="PF00158">
    <property type="entry name" value="Sigma54_activat"/>
    <property type="match status" value="1"/>
</dbReference>
<dbReference type="Gene3D" id="1.10.10.60">
    <property type="entry name" value="Homeodomain-like"/>
    <property type="match status" value="1"/>
</dbReference>
<dbReference type="InterPro" id="IPR025944">
    <property type="entry name" value="Sigma_54_int_dom_CS"/>
</dbReference>
<proteinExistence type="predicted"/>
<protein>
    <submittedName>
        <fullName evidence="9">Sigma-54 dependent transcriptional regulator</fullName>
    </submittedName>
</protein>
<dbReference type="SMART" id="SM00382">
    <property type="entry name" value="AAA"/>
    <property type="match status" value="1"/>
</dbReference>
<dbReference type="Pfam" id="PF25601">
    <property type="entry name" value="AAA_lid_14"/>
    <property type="match status" value="1"/>
</dbReference>
<dbReference type="PROSITE" id="PS50045">
    <property type="entry name" value="SIGMA54_INTERACT_4"/>
    <property type="match status" value="1"/>
</dbReference>
<evidence type="ECO:0000313" key="10">
    <source>
        <dbReference type="Proteomes" id="UP001260534"/>
    </source>
</evidence>
<dbReference type="Pfam" id="PF02954">
    <property type="entry name" value="HTH_8"/>
    <property type="match status" value="1"/>
</dbReference>
<dbReference type="InterPro" id="IPR002078">
    <property type="entry name" value="Sigma_54_int"/>
</dbReference>
<keyword evidence="1" id="KW-0547">Nucleotide-binding</keyword>
<evidence type="ECO:0000256" key="1">
    <source>
        <dbReference type="ARBA" id="ARBA00022741"/>
    </source>
</evidence>
<evidence type="ECO:0000256" key="4">
    <source>
        <dbReference type="ARBA" id="ARBA00023125"/>
    </source>
</evidence>
<dbReference type="PRINTS" id="PR01590">
    <property type="entry name" value="HTHFIS"/>
</dbReference>
<keyword evidence="6" id="KW-0597">Phosphoprotein</keyword>
<dbReference type="EMBL" id="JAQMHB010000001">
    <property type="protein sequence ID" value="MDS9994266.1"/>
    <property type="molecule type" value="Genomic_DNA"/>
</dbReference>
<dbReference type="InterPro" id="IPR002197">
    <property type="entry name" value="HTH_Fis"/>
</dbReference>
<dbReference type="InterPro" id="IPR003593">
    <property type="entry name" value="AAA+_ATPase"/>
</dbReference>